<comment type="caution">
    <text evidence="1">The sequence shown here is derived from an EMBL/GenBank/DDBJ whole genome shotgun (WGS) entry which is preliminary data.</text>
</comment>
<protein>
    <submittedName>
        <fullName evidence="1">Uncharacterized protein</fullName>
    </submittedName>
</protein>
<sequence>MRCRHTFVCPASSLYFCLSRVVSSCVIVVLFSLSVQCTFVCPRHRCTFVCLEYFLSSSYFLSVLRRHVVSRLFCLYRPPSRVVVLSVSSRRRTFVRLESSSYFCPYFRSSRIVGVLWFVSCRWCTRDIYLCPSRVVLLSVLRCRHTLVRLASLLYFCPYFGLSRGVLHVSCSFTSLINECELLRTAPLKSHQ</sequence>
<accession>A0AAV6S808</accession>
<dbReference type="EMBL" id="JAGKHQ010000006">
    <property type="protein sequence ID" value="KAG7513456.1"/>
    <property type="molecule type" value="Genomic_DNA"/>
</dbReference>
<name>A0AAV6S808_SOLSE</name>
<dbReference type="AlphaFoldDB" id="A0AAV6S808"/>
<dbReference type="Proteomes" id="UP000693946">
    <property type="component" value="Linkage Group LG14"/>
</dbReference>
<evidence type="ECO:0000313" key="2">
    <source>
        <dbReference type="Proteomes" id="UP000693946"/>
    </source>
</evidence>
<keyword evidence="2" id="KW-1185">Reference proteome</keyword>
<evidence type="ECO:0000313" key="1">
    <source>
        <dbReference type="EMBL" id="KAG7513456.1"/>
    </source>
</evidence>
<organism evidence="1 2">
    <name type="scientific">Solea senegalensis</name>
    <name type="common">Senegalese sole</name>
    <dbReference type="NCBI Taxonomy" id="28829"/>
    <lineage>
        <taxon>Eukaryota</taxon>
        <taxon>Metazoa</taxon>
        <taxon>Chordata</taxon>
        <taxon>Craniata</taxon>
        <taxon>Vertebrata</taxon>
        <taxon>Euteleostomi</taxon>
        <taxon>Actinopterygii</taxon>
        <taxon>Neopterygii</taxon>
        <taxon>Teleostei</taxon>
        <taxon>Neoteleostei</taxon>
        <taxon>Acanthomorphata</taxon>
        <taxon>Carangaria</taxon>
        <taxon>Pleuronectiformes</taxon>
        <taxon>Pleuronectoidei</taxon>
        <taxon>Soleidae</taxon>
        <taxon>Solea</taxon>
    </lineage>
</organism>
<reference evidence="1 2" key="1">
    <citation type="journal article" date="2021" name="Sci. Rep.">
        <title>Chromosome anchoring in Senegalese sole (Solea senegalensis) reveals sex-associated markers and genome rearrangements in flatfish.</title>
        <authorList>
            <person name="Guerrero-Cozar I."/>
            <person name="Gomez-Garrido J."/>
            <person name="Berbel C."/>
            <person name="Martinez-Blanch J.F."/>
            <person name="Alioto T."/>
            <person name="Claros M.G."/>
            <person name="Gagnaire P.A."/>
            <person name="Manchado M."/>
        </authorList>
    </citation>
    <scope>NUCLEOTIDE SEQUENCE [LARGE SCALE GENOMIC DNA]</scope>
    <source>
        <strain evidence="1">Sse05_10M</strain>
    </source>
</reference>
<gene>
    <name evidence="1" type="ORF">JOB18_008225</name>
</gene>
<proteinExistence type="predicted"/>